<reference evidence="6" key="1">
    <citation type="journal article" date="2017" name="Nature">
        <title>The sunflower genome provides insights into oil metabolism, flowering and Asterid evolution.</title>
        <authorList>
            <person name="Badouin H."/>
            <person name="Gouzy J."/>
            <person name="Grassa C.J."/>
            <person name="Murat F."/>
            <person name="Staton S.E."/>
            <person name="Cottret L."/>
            <person name="Lelandais-Briere C."/>
            <person name="Owens G.L."/>
            <person name="Carrere S."/>
            <person name="Mayjonade B."/>
            <person name="Legrand L."/>
            <person name="Gill N."/>
            <person name="Kane N.C."/>
            <person name="Bowers J.E."/>
            <person name="Hubner S."/>
            <person name="Bellec A."/>
            <person name="Berard A."/>
            <person name="Berges H."/>
            <person name="Blanchet N."/>
            <person name="Boniface M.C."/>
            <person name="Brunel D."/>
            <person name="Catrice O."/>
            <person name="Chaidir N."/>
            <person name="Claudel C."/>
            <person name="Donnadieu C."/>
            <person name="Faraut T."/>
            <person name="Fievet G."/>
            <person name="Helmstetter N."/>
            <person name="King M."/>
            <person name="Knapp S.J."/>
            <person name="Lai Z."/>
            <person name="Le Paslier M.C."/>
            <person name="Lippi Y."/>
            <person name="Lorenzon L."/>
            <person name="Mandel J.R."/>
            <person name="Marage G."/>
            <person name="Marchand G."/>
            <person name="Marquand E."/>
            <person name="Bret-Mestries E."/>
            <person name="Morien E."/>
            <person name="Nambeesan S."/>
            <person name="Nguyen T."/>
            <person name="Pegot-Espagnet P."/>
            <person name="Pouilly N."/>
            <person name="Raftis F."/>
            <person name="Sallet E."/>
            <person name="Schiex T."/>
            <person name="Thomas J."/>
            <person name="Vandecasteele C."/>
            <person name="Vares D."/>
            <person name="Vear F."/>
            <person name="Vautrin S."/>
            <person name="Crespi M."/>
            <person name="Mangin B."/>
            <person name="Burke J.M."/>
            <person name="Salse J."/>
            <person name="Munos S."/>
            <person name="Vincourt P."/>
            <person name="Rieseberg L.H."/>
            <person name="Langlade N.B."/>
        </authorList>
    </citation>
    <scope>NUCLEOTIDE SEQUENCE</scope>
    <source>
        <tissue evidence="6">Leaves</tissue>
    </source>
</reference>
<accession>A0A9K3JLR6</accession>
<keyword evidence="2" id="KW-0805">Transcription regulation</keyword>
<dbReference type="Gramene" id="mRNA:HanXRQr2_Chr02g0048021">
    <property type="protein sequence ID" value="mRNA:HanXRQr2_Chr02g0048021"/>
    <property type="gene ID" value="HanXRQr2_Chr02g0048021"/>
</dbReference>
<comment type="caution">
    <text evidence="6">The sequence shown here is derived from an EMBL/GenBank/DDBJ whole genome shotgun (WGS) entry which is preliminary data.</text>
</comment>
<dbReference type="SUPFAM" id="SSF101936">
    <property type="entry name" value="DNA-binding pseudobarrel domain"/>
    <property type="match status" value="1"/>
</dbReference>
<dbReference type="GO" id="GO:0005634">
    <property type="term" value="C:nucleus"/>
    <property type="evidence" value="ECO:0007669"/>
    <property type="project" value="UniProtKB-SubCell"/>
</dbReference>
<evidence type="ECO:0000256" key="1">
    <source>
        <dbReference type="ARBA" id="ARBA00004123"/>
    </source>
</evidence>
<dbReference type="Gene3D" id="2.40.330.10">
    <property type="entry name" value="DNA-binding pseudobarrel domain"/>
    <property type="match status" value="1"/>
</dbReference>
<dbReference type="EMBL" id="MNCJ02000317">
    <property type="protein sequence ID" value="KAF5817002.1"/>
    <property type="molecule type" value="Genomic_DNA"/>
</dbReference>
<keyword evidence="7" id="KW-1185">Reference proteome</keyword>
<comment type="subcellular location">
    <subcellularLocation>
        <location evidence="1">Nucleus</location>
    </subcellularLocation>
</comment>
<evidence type="ECO:0000256" key="4">
    <source>
        <dbReference type="ARBA" id="ARBA00023163"/>
    </source>
</evidence>
<gene>
    <name evidence="6" type="ORF">HanXRQr2_Chr02g0048021</name>
</gene>
<dbReference type="AlphaFoldDB" id="A0A9K3JLR6"/>
<protein>
    <submittedName>
        <fullName evidence="6">DNA-binding pseudobarrel domain superfamily</fullName>
    </submittedName>
</protein>
<sequence length="357" mass="41421">MDPLHNNPSFLKLIEEDDPIFLQIPNDFASMIWGDQPPYKDSVKIIDGNKLWFIRVKKTDVGPVLADGFTKVVRDSCIRKDNYLMFESYGPSSFFLMVFKLFVHKNCFISKMTPHEDVIVMADEFWRQFYGKNFKGGQSTLYLGDRFWNVKMNGITDSCVLTHGCSEMNNRVELVVLDDLIYGDDGDDLVIASEHKEKCSTARTDFQEGVVVECEDAKFQLASFESVFNDIDDSKFDNFFLSLLEMEIKKKFKDDLDTKTEPQGKTSVVCDENLTLKDKSKFETDLDKFLIPKNKSHVDPTGKTNVLFLNRVCAPQLFLIPFRNIQLMLVKVFCRERGRYTIIYNFFTFNFISYKNK</sequence>
<evidence type="ECO:0000313" key="7">
    <source>
        <dbReference type="Proteomes" id="UP000215914"/>
    </source>
</evidence>
<keyword evidence="4" id="KW-0804">Transcription</keyword>
<evidence type="ECO:0000256" key="2">
    <source>
        <dbReference type="ARBA" id="ARBA00023015"/>
    </source>
</evidence>
<dbReference type="Proteomes" id="UP000215914">
    <property type="component" value="Unassembled WGS sequence"/>
</dbReference>
<reference evidence="6" key="2">
    <citation type="submission" date="2020-06" db="EMBL/GenBank/DDBJ databases">
        <title>Helianthus annuus Genome sequencing and assembly Release 2.</title>
        <authorList>
            <person name="Gouzy J."/>
            <person name="Langlade N."/>
            <person name="Munos S."/>
        </authorList>
    </citation>
    <scope>NUCLEOTIDE SEQUENCE</scope>
    <source>
        <tissue evidence="6">Leaves</tissue>
    </source>
</reference>
<keyword evidence="3 6" id="KW-0238">DNA-binding</keyword>
<dbReference type="GO" id="GO:0003677">
    <property type="term" value="F:DNA binding"/>
    <property type="evidence" value="ECO:0007669"/>
    <property type="project" value="UniProtKB-KW"/>
</dbReference>
<evidence type="ECO:0000256" key="5">
    <source>
        <dbReference type="ARBA" id="ARBA00023242"/>
    </source>
</evidence>
<organism evidence="6 7">
    <name type="scientific">Helianthus annuus</name>
    <name type="common">Common sunflower</name>
    <dbReference type="NCBI Taxonomy" id="4232"/>
    <lineage>
        <taxon>Eukaryota</taxon>
        <taxon>Viridiplantae</taxon>
        <taxon>Streptophyta</taxon>
        <taxon>Embryophyta</taxon>
        <taxon>Tracheophyta</taxon>
        <taxon>Spermatophyta</taxon>
        <taxon>Magnoliopsida</taxon>
        <taxon>eudicotyledons</taxon>
        <taxon>Gunneridae</taxon>
        <taxon>Pentapetalae</taxon>
        <taxon>asterids</taxon>
        <taxon>campanulids</taxon>
        <taxon>Asterales</taxon>
        <taxon>Asteraceae</taxon>
        <taxon>Asteroideae</taxon>
        <taxon>Heliantheae alliance</taxon>
        <taxon>Heliantheae</taxon>
        <taxon>Helianthus</taxon>
    </lineage>
</organism>
<proteinExistence type="predicted"/>
<dbReference type="InterPro" id="IPR015300">
    <property type="entry name" value="DNA-bd_pseudobarrel_sf"/>
</dbReference>
<name>A0A9K3JLR6_HELAN</name>
<evidence type="ECO:0000313" key="6">
    <source>
        <dbReference type="EMBL" id="KAF5817002.1"/>
    </source>
</evidence>
<keyword evidence="5" id="KW-0539">Nucleus</keyword>
<evidence type="ECO:0000256" key="3">
    <source>
        <dbReference type="ARBA" id="ARBA00023125"/>
    </source>
</evidence>